<proteinExistence type="predicted"/>
<name>T0K5G3_COLGC</name>
<evidence type="ECO:0000313" key="1">
    <source>
        <dbReference type="EMBL" id="EQB47154.1"/>
    </source>
</evidence>
<protein>
    <submittedName>
        <fullName evidence="1">Uncharacterized protein</fullName>
    </submittedName>
</protein>
<gene>
    <name evidence="1" type="ORF">CGLO_13731</name>
</gene>
<evidence type="ECO:0000313" key="2">
    <source>
        <dbReference type="Proteomes" id="UP000015530"/>
    </source>
</evidence>
<organism evidence="1 2">
    <name type="scientific">Colletotrichum gloeosporioides (strain Cg-14)</name>
    <name type="common">Anthracnose fungus</name>
    <name type="synonym">Glomerella cingulata</name>
    <dbReference type="NCBI Taxonomy" id="1237896"/>
    <lineage>
        <taxon>Eukaryota</taxon>
        <taxon>Fungi</taxon>
        <taxon>Dikarya</taxon>
        <taxon>Ascomycota</taxon>
        <taxon>Pezizomycotina</taxon>
        <taxon>Sordariomycetes</taxon>
        <taxon>Hypocreomycetidae</taxon>
        <taxon>Glomerellales</taxon>
        <taxon>Glomerellaceae</taxon>
        <taxon>Colletotrichum</taxon>
        <taxon>Colletotrichum gloeosporioides species complex</taxon>
    </lineage>
</organism>
<dbReference type="AlphaFoldDB" id="T0K5G3"/>
<reference evidence="2" key="1">
    <citation type="journal article" date="2013" name="Mol. Plant Microbe Interact.">
        <title>Global aspects of pacC regulation of pathogenicity genes in Colletotrichum gloeosporioides as revealed by transcriptome analysis.</title>
        <authorList>
            <person name="Alkan N."/>
            <person name="Meng X."/>
            <person name="Friedlander G."/>
            <person name="Reuveni E."/>
            <person name="Sukno S."/>
            <person name="Sherman A."/>
            <person name="Thon M."/>
            <person name="Fluhr R."/>
            <person name="Prusky D."/>
        </authorList>
    </citation>
    <scope>NUCLEOTIDE SEQUENCE [LARGE SCALE GENOMIC DNA]</scope>
    <source>
        <strain evidence="2">Cg-14</strain>
    </source>
</reference>
<accession>T0K5G3</accession>
<comment type="caution">
    <text evidence="1">The sequence shown here is derived from an EMBL/GenBank/DDBJ whole genome shotgun (WGS) entry which is preliminary data.</text>
</comment>
<dbReference type="Proteomes" id="UP000015530">
    <property type="component" value="Unassembled WGS sequence"/>
</dbReference>
<dbReference type="HOGENOM" id="CLU_3426881_0_0_1"/>
<dbReference type="EMBL" id="AMYD01003077">
    <property type="protein sequence ID" value="EQB47154.1"/>
    <property type="molecule type" value="Genomic_DNA"/>
</dbReference>
<sequence length="21" mass="2586">MENEFEKNEAVLMRKRFMIIG</sequence>